<protein>
    <submittedName>
        <fullName evidence="2">Uncharacterized protein</fullName>
    </submittedName>
</protein>
<reference evidence="2" key="1">
    <citation type="submission" date="2022-11" db="UniProtKB">
        <authorList>
            <consortium name="WormBaseParasite"/>
        </authorList>
    </citation>
    <scope>IDENTIFICATION</scope>
</reference>
<dbReference type="AlphaFoldDB" id="A0A915DMB9"/>
<dbReference type="Proteomes" id="UP000887574">
    <property type="component" value="Unplaced"/>
</dbReference>
<evidence type="ECO:0000313" key="2">
    <source>
        <dbReference type="WBParaSite" id="jg21583"/>
    </source>
</evidence>
<organism evidence="1 2">
    <name type="scientific">Ditylenchus dipsaci</name>
    <dbReference type="NCBI Taxonomy" id="166011"/>
    <lineage>
        <taxon>Eukaryota</taxon>
        <taxon>Metazoa</taxon>
        <taxon>Ecdysozoa</taxon>
        <taxon>Nematoda</taxon>
        <taxon>Chromadorea</taxon>
        <taxon>Rhabditida</taxon>
        <taxon>Tylenchina</taxon>
        <taxon>Tylenchomorpha</taxon>
        <taxon>Sphaerularioidea</taxon>
        <taxon>Anguinidae</taxon>
        <taxon>Anguininae</taxon>
        <taxon>Ditylenchus</taxon>
    </lineage>
</organism>
<evidence type="ECO:0000313" key="1">
    <source>
        <dbReference type="Proteomes" id="UP000887574"/>
    </source>
</evidence>
<proteinExistence type="predicted"/>
<dbReference type="WBParaSite" id="jg21583">
    <property type="protein sequence ID" value="jg21583"/>
    <property type="gene ID" value="jg21583"/>
</dbReference>
<keyword evidence="1" id="KW-1185">Reference proteome</keyword>
<sequence length="168" mass="19616">MLNRYRRIPFFRFRIFFIAFLLASFFILPKFMSGMIFGVYLSMICSSPPPICDKVLDEMSAEAIKEEKSRNIYKGWMNILNEHYNPHTFHVNTIQTVLVRLDGNMLRISRPERAMLKHTFHTDPTLTEPEPRMLTQSIYDLTNASVNSDLDVWLEEDGLAGNTPFVFD</sequence>
<name>A0A915DMB9_9BILA</name>
<accession>A0A915DMB9</accession>